<reference evidence="9 11" key="2">
    <citation type="submission" date="2019-03" db="EMBL/GenBank/DDBJ databases">
        <title>Genomic Encyclopedia of Type Strains, Phase IV (KMG-IV): sequencing the most valuable type-strain genomes for metagenomic binning, comparative biology and taxonomic classification.</title>
        <authorList>
            <person name="Goeker M."/>
        </authorList>
    </citation>
    <scope>NUCLEOTIDE SEQUENCE [LARGE SCALE GENOMIC DNA]</scope>
    <source>
        <strain evidence="9 11">DSM 3764</strain>
    </source>
</reference>
<accession>A0A377Q5D2</accession>
<evidence type="ECO:0000256" key="1">
    <source>
        <dbReference type="ARBA" id="ARBA00010577"/>
    </source>
</evidence>
<evidence type="ECO:0000256" key="4">
    <source>
        <dbReference type="ARBA" id="ARBA00024746"/>
    </source>
</evidence>
<evidence type="ECO:0000256" key="3">
    <source>
        <dbReference type="ARBA" id="ARBA00022795"/>
    </source>
</evidence>
<dbReference type="InterPro" id="IPR005648">
    <property type="entry name" value="FlgD"/>
</dbReference>
<evidence type="ECO:0000313" key="10">
    <source>
        <dbReference type="Proteomes" id="UP000255108"/>
    </source>
</evidence>
<organism evidence="8 10">
    <name type="scientific">Iodobacter fluviatilis</name>
    <dbReference type="NCBI Taxonomy" id="537"/>
    <lineage>
        <taxon>Bacteria</taxon>
        <taxon>Pseudomonadati</taxon>
        <taxon>Pseudomonadota</taxon>
        <taxon>Betaproteobacteria</taxon>
        <taxon>Neisseriales</taxon>
        <taxon>Chitinibacteraceae</taxon>
        <taxon>Iodobacter</taxon>
    </lineage>
</organism>
<feature type="domain" description="FlgD/Vpr Ig-like" evidence="6">
    <location>
        <begin position="103"/>
        <end position="180"/>
    </location>
</feature>
<evidence type="ECO:0000313" key="8">
    <source>
        <dbReference type="EMBL" id="STQ90466.1"/>
    </source>
</evidence>
<evidence type="ECO:0000313" key="11">
    <source>
        <dbReference type="Proteomes" id="UP000295794"/>
    </source>
</evidence>
<keyword evidence="9" id="KW-0282">Flagellum</keyword>
<evidence type="ECO:0000256" key="2">
    <source>
        <dbReference type="ARBA" id="ARBA00016013"/>
    </source>
</evidence>
<dbReference type="Gene3D" id="2.60.40.4070">
    <property type="match status" value="1"/>
</dbReference>
<dbReference type="Pfam" id="PF03963">
    <property type="entry name" value="FlgD"/>
    <property type="match status" value="1"/>
</dbReference>
<evidence type="ECO:0000259" key="7">
    <source>
        <dbReference type="Pfam" id="PF13861"/>
    </source>
</evidence>
<dbReference type="EMBL" id="UGHR01000001">
    <property type="protein sequence ID" value="STQ90466.1"/>
    <property type="molecule type" value="Genomic_DNA"/>
</dbReference>
<feature type="domain" description="FlgD Tudor-like" evidence="7">
    <location>
        <begin position="87"/>
        <end position="220"/>
    </location>
</feature>
<dbReference type="GO" id="GO:0044781">
    <property type="term" value="P:bacterial-type flagellum organization"/>
    <property type="evidence" value="ECO:0007669"/>
    <property type="project" value="UniProtKB-UniRule"/>
</dbReference>
<keyword evidence="9" id="KW-0969">Cilium</keyword>
<dbReference type="Pfam" id="PF13861">
    <property type="entry name" value="FLgD_tudor"/>
    <property type="match status" value="1"/>
</dbReference>
<comment type="similarity">
    <text evidence="1 5">Belongs to the FlgD family.</text>
</comment>
<dbReference type="AlphaFoldDB" id="A0A377Q5D2"/>
<name>A0A377Q5D2_9NEIS</name>
<keyword evidence="11" id="KW-1185">Reference proteome</keyword>
<protein>
    <recommendedName>
        <fullName evidence="2 5">Basal-body rod modification protein FlgD</fullName>
    </recommendedName>
</protein>
<dbReference type="InterPro" id="IPR025963">
    <property type="entry name" value="FLgD_Tudor"/>
</dbReference>
<dbReference type="Proteomes" id="UP000255108">
    <property type="component" value="Unassembled WGS sequence"/>
</dbReference>
<keyword evidence="9" id="KW-0966">Cell projection</keyword>
<dbReference type="Pfam" id="PF13860">
    <property type="entry name" value="FlgD_ig"/>
    <property type="match status" value="1"/>
</dbReference>
<gene>
    <name evidence="8" type="primary">flgD_1</name>
    <name evidence="9" type="ORF">EV682_1027</name>
    <name evidence="8" type="ORF">NCTC11159_01530</name>
</gene>
<dbReference type="OrthoDB" id="9785233at2"/>
<keyword evidence="3 5" id="KW-1005">Bacterial flagellum biogenesis</keyword>
<dbReference type="RefSeq" id="WP_115226783.1">
    <property type="nucleotide sequence ID" value="NZ_CAWOLO010000002.1"/>
</dbReference>
<proteinExistence type="inferred from homology"/>
<evidence type="ECO:0000259" key="6">
    <source>
        <dbReference type="Pfam" id="PF13860"/>
    </source>
</evidence>
<evidence type="ECO:0000256" key="5">
    <source>
        <dbReference type="RuleBase" id="RU362076"/>
    </source>
</evidence>
<dbReference type="Proteomes" id="UP000295794">
    <property type="component" value="Unassembled WGS sequence"/>
</dbReference>
<dbReference type="InterPro" id="IPR025965">
    <property type="entry name" value="FlgD/Vpr_Ig-like"/>
</dbReference>
<dbReference type="Gene3D" id="2.30.30.910">
    <property type="match status" value="1"/>
</dbReference>
<dbReference type="EMBL" id="SMBT01000002">
    <property type="protein sequence ID" value="TCU89098.1"/>
    <property type="molecule type" value="Genomic_DNA"/>
</dbReference>
<comment type="function">
    <text evidence="4 5">Required for flagellar hook formation. May act as a scaffolding protein.</text>
</comment>
<reference evidence="8 10" key="1">
    <citation type="submission" date="2018-06" db="EMBL/GenBank/DDBJ databases">
        <authorList>
            <consortium name="Pathogen Informatics"/>
            <person name="Doyle S."/>
        </authorList>
    </citation>
    <scope>NUCLEOTIDE SEQUENCE [LARGE SCALE GENOMIC DNA]</scope>
    <source>
        <strain evidence="8 10">NCTC11159</strain>
    </source>
</reference>
<evidence type="ECO:0000313" key="9">
    <source>
        <dbReference type="EMBL" id="TCU89098.1"/>
    </source>
</evidence>
<sequence>MIPRTTINSTTDYSSINKKVDSKASAADQQQDRFLKLLVKQLQSQDPMNPMDNAATTSQMAQISSVTGIEKLNTTMQSMMASFASAQSFQAAALIGKEVLTQGNQMKFDGTKPIDARVDLPANVSNIKVTITDKNGAVVDKITLPQQAAGAAGVVWDGKLDGDKLAAAGDYFISATGVKDGKEIALNTLTWQTASSVELAKTGVNVMLSNQKTVAFSDVKQIR</sequence>